<dbReference type="GO" id="GO:0005886">
    <property type="term" value="C:plasma membrane"/>
    <property type="evidence" value="ECO:0007669"/>
    <property type="project" value="UniProtKB-SubCell"/>
</dbReference>
<evidence type="ECO:0000256" key="5">
    <source>
        <dbReference type="ARBA" id="ARBA00022729"/>
    </source>
</evidence>
<dbReference type="Pfam" id="PF25301">
    <property type="entry name" value="CUT_C"/>
    <property type="match status" value="1"/>
</dbReference>
<dbReference type="AlphaFoldDB" id="A0A915KWI2"/>
<reference evidence="10" key="1">
    <citation type="submission" date="2022-11" db="UniProtKB">
        <authorList>
            <consortium name="WormBaseParasite"/>
        </authorList>
    </citation>
    <scope>IDENTIFICATION</scope>
</reference>
<dbReference type="InterPro" id="IPR056953">
    <property type="entry name" value="CUT_N"/>
</dbReference>
<evidence type="ECO:0000256" key="7">
    <source>
        <dbReference type="ARBA" id="ARBA00023136"/>
    </source>
</evidence>
<evidence type="ECO:0000313" key="9">
    <source>
        <dbReference type="Proteomes" id="UP000887565"/>
    </source>
</evidence>
<evidence type="ECO:0000313" key="10">
    <source>
        <dbReference type="WBParaSite" id="nRc.2.0.1.t41890-RA"/>
    </source>
</evidence>
<evidence type="ECO:0000256" key="1">
    <source>
        <dbReference type="ARBA" id="ARBA00004251"/>
    </source>
</evidence>
<evidence type="ECO:0000256" key="2">
    <source>
        <dbReference type="ARBA" id="ARBA00022460"/>
    </source>
</evidence>
<proteinExistence type="predicted"/>
<accession>A0A915KWI2</accession>
<keyword evidence="2" id="KW-0193">Cuticle</keyword>
<dbReference type="WBParaSite" id="nRc.2.0.1.t41890-RA">
    <property type="protein sequence ID" value="nRc.2.0.1.t41890-RA"/>
    <property type="gene ID" value="nRc.2.0.1.g41890"/>
</dbReference>
<keyword evidence="7" id="KW-0472">Membrane</keyword>
<keyword evidence="5" id="KW-0732">Signal</keyword>
<evidence type="ECO:0000256" key="6">
    <source>
        <dbReference type="ARBA" id="ARBA00022989"/>
    </source>
</evidence>
<dbReference type="PANTHER" id="PTHR22907:SF51">
    <property type="entry name" value="CUTICLIN-1"/>
    <property type="match status" value="1"/>
</dbReference>
<dbReference type="InterPro" id="IPR057475">
    <property type="entry name" value="CUT_C"/>
</dbReference>
<feature type="domain" description="ZP" evidence="8">
    <location>
        <begin position="1"/>
        <end position="138"/>
    </location>
</feature>
<dbReference type="GO" id="GO:0042302">
    <property type="term" value="F:structural constituent of cuticle"/>
    <property type="evidence" value="ECO:0007669"/>
    <property type="project" value="UniProtKB-KW"/>
</dbReference>
<organism evidence="9 10">
    <name type="scientific">Romanomermis culicivorax</name>
    <name type="common">Nematode worm</name>
    <dbReference type="NCBI Taxonomy" id="13658"/>
    <lineage>
        <taxon>Eukaryota</taxon>
        <taxon>Metazoa</taxon>
        <taxon>Ecdysozoa</taxon>
        <taxon>Nematoda</taxon>
        <taxon>Enoplea</taxon>
        <taxon>Dorylaimia</taxon>
        <taxon>Mermithida</taxon>
        <taxon>Mermithoidea</taxon>
        <taxon>Mermithidae</taxon>
        <taxon>Romanomermis</taxon>
    </lineage>
</organism>
<name>A0A915KWI2_ROMCU</name>
<keyword evidence="3" id="KW-1003">Cell membrane</keyword>
<sequence length="138" mass="15308">MTQECPGPKSRASSPLTFFPQVDPPGLLVSSILVVSFHPMFVTKTDKAFHVKCFYLTSEKPVTTGLDVSMFSTQMVTQKSPTPTCKYEVLDNGPNGSPLKYAVVGQEVYHKWTCESEISKVTVVIMHRNLDYTDLQSG</sequence>
<keyword evidence="9" id="KW-1185">Reference proteome</keyword>
<keyword evidence="6" id="KW-1133">Transmembrane helix</keyword>
<dbReference type="PANTHER" id="PTHR22907">
    <property type="entry name" value="GH04558P"/>
    <property type="match status" value="1"/>
</dbReference>
<evidence type="ECO:0000256" key="3">
    <source>
        <dbReference type="ARBA" id="ARBA00022475"/>
    </source>
</evidence>
<keyword evidence="4" id="KW-0812">Transmembrane</keyword>
<dbReference type="PROSITE" id="PS51034">
    <property type="entry name" value="ZP_2"/>
    <property type="match status" value="1"/>
</dbReference>
<dbReference type="InterPro" id="IPR051962">
    <property type="entry name" value="Cuticlin"/>
</dbReference>
<comment type="subcellular location">
    <subcellularLocation>
        <location evidence="1">Cell membrane</location>
        <topology evidence="1">Single-pass type I membrane protein</topology>
    </subcellularLocation>
</comment>
<dbReference type="Pfam" id="PF25057">
    <property type="entry name" value="CUT_N"/>
    <property type="match status" value="1"/>
</dbReference>
<evidence type="ECO:0000256" key="4">
    <source>
        <dbReference type="ARBA" id="ARBA00022692"/>
    </source>
</evidence>
<dbReference type="Proteomes" id="UP000887565">
    <property type="component" value="Unplaced"/>
</dbReference>
<dbReference type="InterPro" id="IPR001507">
    <property type="entry name" value="ZP_dom"/>
</dbReference>
<protein>
    <submittedName>
        <fullName evidence="10">ZP domain-containing protein</fullName>
    </submittedName>
</protein>
<evidence type="ECO:0000259" key="8">
    <source>
        <dbReference type="PROSITE" id="PS51034"/>
    </source>
</evidence>